<accession>A0A8S5TZD4</accession>
<name>A0A8S5TZD4_9CAUD</name>
<reference evidence="1" key="1">
    <citation type="journal article" date="2021" name="Proc. Natl. Acad. Sci. U.S.A.">
        <title>A Catalog of Tens of Thousands of Viruses from Human Metagenomes Reveals Hidden Associations with Chronic Diseases.</title>
        <authorList>
            <person name="Tisza M.J."/>
            <person name="Buck C.B."/>
        </authorList>
    </citation>
    <scope>NUCLEOTIDE SEQUENCE</scope>
    <source>
        <strain evidence="1">Ctxyw6</strain>
    </source>
</reference>
<evidence type="ECO:0000313" key="1">
    <source>
        <dbReference type="EMBL" id="DAF87569.1"/>
    </source>
</evidence>
<dbReference type="SUPFAM" id="SSF47413">
    <property type="entry name" value="lambda repressor-like DNA-binding domains"/>
    <property type="match status" value="1"/>
</dbReference>
<organism evidence="1">
    <name type="scientific">Siphoviridae sp. ctxyw6</name>
    <dbReference type="NCBI Taxonomy" id="2825742"/>
    <lineage>
        <taxon>Viruses</taxon>
        <taxon>Duplodnaviria</taxon>
        <taxon>Heunggongvirae</taxon>
        <taxon>Uroviricota</taxon>
        <taxon>Caudoviricetes</taxon>
    </lineage>
</organism>
<protein>
    <submittedName>
        <fullName evidence="1">Regulatory protein</fullName>
    </submittedName>
</protein>
<proteinExistence type="predicted"/>
<dbReference type="EMBL" id="BK015963">
    <property type="protein sequence ID" value="DAF87569.1"/>
    <property type="molecule type" value="Genomic_DNA"/>
</dbReference>
<dbReference type="InterPro" id="IPR010982">
    <property type="entry name" value="Lambda_DNA-bd_dom_sf"/>
</dbReference>
<sequence>MTSYKVSRKNNNLYSMKFRELLIEKIEQLKIKPTELSEISGVPKTCIYNFRYRINATLKFDYVVRLANALDIDLNKLKGV</sequence>
<dbReference type="GO" id="GO:0003677">
    <property type="term" value="F:DNA binding"/>
    <property type="evidence" value="ECO:0007669"/>
    <property type="project" value="InterPro"/>
</dbReference>